<feature type="transmembrane region" description="Helical" evidence="1">
    <location>
        <begin position="160"/>
        <end position="177"/>
    </location>
</feature>
<dbReference type="InterPro" id="IPR007404">
    <property type="entry name" value="YdjM-like"/>
</dbReference>
<accession>A0A0E9MU11</accession>
<evidence type="ECO:0000256" key="1">
    <source>
        <dbReference type="SAM" id="Phobius"/>
    </source>
</evidence>
<dbReference type="EMBL" id="BBWV01000001">
    <property type="protein sequence ID" value="GAO41262.1"/>
    <property type="molecule type" value="Genomic_DNA"/>
</dbReference>
<protein>
    <recommendedName>
        <fullName evidence="4">Hydrolase</fullName>
    </recommendedName>
</protein>
<evidence type="ECO:0000313" key="3">
    <source>
        <dbReference type="Proteomes" id="UP000033121"/>
    </source>
</evidence>
<dbReference type="RefSeq" id="WP_046367158.1">
    <property type="nucleotide sequence ID" value="NZ_BBWV01000001.1"/>
</dbReference>
<keyword evidence="1" id="KW-1133">Transmembrane helix</keyword>
<keyword evidence="3" id="KW-1185">Reference proteome</keyword>
<dbReference type="PANTHER" id="PTHR40031">
    <property type="entry name" value="HYPOTHETICAL MEMBRANE SPANNING PROTEIN"/>
    <property type="match status" value="1"/>
</dbReference>
<dbReference type="InterPro" id="IPR053170">
    <property type="entry name" value="Transcription_regulator"/>
</dbReference>
<dbReference type="AlphaFoldDB" id="A0A0E9MU11"/>
<dbReference type="Proteomes" id="UP000033121">
    <property type="component" value="Unassembled WGS sequence"/>
</dbReference>
<sequence>MDSVTHIVLGACIGELIAGKQLGKKALLWGAVAQSFPDIDVVAAAWMDLPSELLAHRGFTHSFLFVILFSPVFAWLLHVAYRKLPVTYFRMLLLIGVEMLVHIFLDSFNNYGTGWLEPFSHRRFSWNTIYVADPFLTIAPLVGGILLLMLPLTATRRKRIAAWGCVLPALYLGYALLNKAVIDRAVREEVITGLPAGSRYFTTPAPLNTWLWFVVAGNDSGYYTGYRSVFDRDKITLHYFPSQREWLRPYADRRDVQQLIRFSQEFYTVEKYTDSLVFNDLRFGQVTGWKEGTNPFVFHYFLDDIAANDLVVQRGRLAGWNREVFRSLLRRIKGQK</sequence>
<dbReference type="STRING" id="1220578.FPE01S_01_02740"/>
<dbReference type="PANTHER" id="PTHR40031:SF1">
    <property type="entry name" value="MEMBRANE-BOUND METAL-DEPENDENT HYDROLASE"/>
    <property type="match status" value="1"/>
</dbReference>
<comment type="caution">
    <text evidence="2">The sequence shown here is derived from an EMBL/GenBank/DDBJ whole genome shotgun (WGS) entry which is preliminary data.</text>
</comment>
<feature type="transmembrane region" description="Helical" evidence="1">
    <location>
        <begin position="125"/>
        <end position="148"/>
    </location>
</feature>
<dbReference type="OrthoDB" id="9781927at2"/>
<dbReference type="Pfam" id="PF04307">
    <property type="entry name" value="YdjM"/>
    <property type="match status" value="1"/>
</dbReference>
<name>A0A0E9MU11_9BACT</name>
<evidence type="ECO:0000313" key="2">
    <source>
        <dbReference type="EMBL" id="GAO41262.1"/>
    </source>
</evidence>
<evidence type="ECO:0008006" key="4">
    <source>
        <dbReference type="Google" id="ProtNLM"/>
    </source>
</evidence>
<organism evidence="2 3">
    <name type="scientific">Flavihumibacter petaseus NBRC 106054</name>
    <dbReference type="NCBI Taxonomy" id="1220578"/>
    <lineage>
        <taxon>Bacteria</taxon>
        <taxon>Pseudomonadati</taxon>
        <taxon>Bacteroidota</taxon>
        <taxon>Chitinophagia</taxon>
        <taxon>Chitinophagales</taxon>
        <taxon>Chitinophagaceae</taxon>
        <taxon>Flavihumibacter</taxon>
    </lineage>
</organism>
<reference evidence="2 3" key="1">
    <citation type="submission" date="2015-04" db="EMBL/GenBank/DDBJ databases">
        <title>Whole genome shotgun sequence of Flavihumibacter petaseus NBRC 106054.</title>
        <authorList>
            <person name="Miyazawa S."/>
            <person name="Hosoyama A."/>
            <person name="Hashimoto M."/>
            <person name="Noguchi M."/>
            <person name="Tsuchikane K."/>
            <person name="Ohji S."/>
            <person name="Yamazoe A."/>
            <person name="Ichikawa N."/>
            <person name="Kimura A."/>
            <person name="Fujita N."/>
        </authorList>
    </citation>
    <scope>NUCLEOTIDE SEQUENCE [LARGE SCALE GENOMIC DNA]</scope>
    <source>
        <strain evidence="2 3">NBRC 106054</strain>
    </source>
</reference>
<keyword evidence="1" id="KW-0812">Transmembrane</keyword>
<keyword evidence="1" id="KW-0472">Membrane</keyword>
<feature type="transmembrane region" description="Helical" evidence="1">
    <location>
        <begin position="88"/>
        <end position="105"/>
    </location>
</feature>
<proteinExistence type="predicted"/>
<gene>
    <name evidence="2" type="ORF">FPE01S_01_02740</name>
</gene>
<feature type="transmembrane region" description="Helical" evidence="1">
    <location>
        <begin position="59"/>
        <end position="81"/>
    </location>
</feature>